<organism evidence="1 2">
    <name type="scientific">Uliginosibacterium aquaticum</name>
    <dbReference type="NCBI Taxonomy" id="2731212"/>
    <lineage>
        <taxon>Bacteria</taxon>
        <taxon>Pseudomonadati</taxon>
        <taxon>Pseudomonadota</taxon>
        <taxon>Betaproteobacteria</taxon>
        <taxon>Rhodocyclales</taxon>
        <taxon>Zoogloeaceae</taxon>
        <taxon>Uliginosibacterium</taxon>
    </lineage>
</organism>
<evidence type="ECO:0000313" key="2">
    <source>
        <dbReference type="Proteomes" id="UP000778523"/>
    </source>
</evidence>
<protein>
    <recommendedName>
        <fullName evidence="3">DUF2946 domain-containing protein</fullName>
    </recommendedName>
</protein>
<accession>A0ABX2IKB1</accession>
<evidence type="ECO:0000313" key="1">
    <source>
        <dbReference type="EMBL" id="NSL56323.1"/>
    </source>
</evidence>
<keyword evidence="2" id="KW-1185">Reference proteome</keyword>
<dbReference type="EMBL" id="JABCSC020000003">
    <property type="protein sequence ID" value="NSL56323.1"/>
    <property type="molecule type" value="Genomic_DNA"/>
</dbReference>
<gene>
    <name evidence="1" type="ORF">HJ583_014895</name>
</gene>
<comment type="caution">
    <text evidence="1">The sequence shown here is derived from an EMBL/GenBank/DDBJ whole genome shotgun (WGS) entry which is preliminary data.</text>
</comment>
<name>A0ABX2IKB1_9RHOO</name>
<dbReference type="RefSeq" id="WP_170022620.1">
    <property type="nucleotide sequence ID" value="NZ_JABCSC020000003.1"/>
</dbReference>
<reference evidence="1 2" key="1">
    <citation type="submission" date="2020-06" db="EMBL/GenBank/DDBJ databases">
        <title>Draft genome of Uliginosibacterium sp. IMCC34675.</title>
        <authorList>
            <person name="Song J."/>
        </authorList>
    </citation>
    <scope>NUCLEOTIDE SEQUENCE [LARGE SCALE GENOMIC DNA]</scope>
    <source>
        <strain evidence="1 2">IMCC34675</strain>
    </source>
</reference>
<dbReference type="Proteomes" id="UP000778523">
    <property type="component" value="Unassembled WGS sequence"/>
</dbReference>
<sequence>MRSRGQLLILRALLLILWLNASLICSLHWAEHFEQAPQTSFEQSTPADSDEGLAHPLCSQCQIFAHLIAPRLAPPDAHHPLSLSLAPRRELPAPPALTRSWLHFPRDPPDAA</sequence>
<proteinExistence type="predicted"/>
<evidence type="ECO:0008006" key="3">
    <source>
        <dbReference type="Google" id="ProtNLM"/>
    </source>
</evidence>